<dbReference type="PRINTS" id="PR00035">
    <property type="entry name" value="HTHGNTR"/>
</dbReference>
<dbReference type="InterPro" id="IPR000524">
    <property type="entry name" value="Tscrpt_reg_HTH_GntR"/>
</dbReference>
<dbReference type="InterPro" id="IPR036388">
    <property type="entry name" value="WH-like_DNA-bd_sf"/>
</dbReference>
<keyword evidence="1" id="KW-0805">Transcription regulation</keyword>
<dbReference type="SUPFAM" id="SSF48008">
    <property type="entry name" value="GntR ligand-binding domain-like"/>
    <property type="match status" value="1"/>
</dbReference>
<dbReference type="GO" id="GO:0003677">
    <property type="term" value="F:DNA binding"/>
    <property type="evidence" value="ECO:0007669"/>
    <property type="project" value="UniProtKB-KW"/>
</dbReference>
<dbReference type="Pfam" id="PF00392">
    <property type="entry name" value="GntR"/>
    <property type="match status" value="1"/>
</dbReference>
<gene>
    <name evidence="5" type="ORF">GCM10011333_01860</name>
</gene>
<dbReference type="PROSITE" id="PS50949">
    <property type="entry name" value="HTH_GNTR"/>
    <property type="match status" value="1"/>
</dbReference>
<dbReference type="AlphaFoldDB" id="A0A8J2TV45"/>
<evidence type="ECO:0000313" key="5">
    <source>
        <dbReference type="EMBL" id="GGA02864.1"/>
    </source>
</evidence>
<keyword evidence="2" id="KW-0238">DNA-binding</keyword>
<protein>
    <submittedName>
        <fullName evidence="5">Transcriptional regulator</fullName>
    </submittedName>
</protein>
<dbReference type="PANTHER" id="PTHR43537:SF5">
    <property type="entry name" value="UXU OPERON TRANSCRIPTIONAL REGULATOR"/>
    <property type="match status" value="1"/>
</dbReference>
<dbReference type="InterPro" id="IPR036390">
    <property type="entry name" value="WH_DNA-bd_sf"/>
</dbReference>
<organism evidence="5 6">
    <name type="scientific">Sediminivirga luteola</name>
    <dbReference type="NCBI Taxonomy" id="1774748"/>
    <lineage>
        <taxon>Bacteria</taxon>
        <taxon>Bacillati</taxon>
        <taxon>Actinomycetota</taxon>
        <taxon>Actinomycetes</taxon>
        <taxon>Micrococcales</taxon>
        <taxon>Brevibacteriaceae</taxon>
        <taxon>Sediminivirga</taxon>
    </lineage>
</organism>
<comment type="caution">
    <text evidence="5">The sequence shown here is derived from an EMBL/GenBank/DDBJ whole genome shotgun (WGS) entry which is preliminary data.</text>
</comment>
<dbReference type="CDD" id="cd07377">
    <property type="entry name" value="WHTH_GntR"/>
    <property type="match status" value="1"/>
</dbReference>
<sequence>MTERAFPPIRDARRASVADVVQHVVQSTVALGMAPGDRLPPERRLTEMLGVGRSPLREALKCLDILGFIEIRQGDGTYLAANASQVLPQVVSWGLLLGTREAQELIEARYYIEVTLARLAATRRGPDVAGRLTELLAEMANASTPEAFASADTAFHLEIAHAAQNPPLASVLESVKSLLDVWVVRVVEATPDRDDLVTQHRRIAEAIAAADPDAAANFMGEHIAAVTTLLQGTVS</sequence>
<dbReference type="SMART" id="SM00345">
    <property type="entry name" value="HTH_GNTR"/>
    <property type="match status" value="1"/>
</dbReference>
<evidence type="ECO:0000259" key="4">
    <source>
        <dbReference type="PROSITE" id="PS50949"/>
    </source>
</evidence>
<dbReference type="Gene3D" id="1.20.120.530">
    <property type="entry name" value="GntR ligand-binding domain-like"/>
    <property type="match status" value="1"/>
</dbReference>
<dbReference type="GO" id="GO:0003700">
    <property type="term" value="F:DNA-binding transcription factor activity"/>
    <property type="evidence" value="ECO:0007669"/>
    <property type="project" value="InterPro"/>
</dbReference>
<proteinExistence type="predicted"/>
<keyword evidence="3" id="KW-0804">Transcription</keyword>
<name>A0A8J2TV45_9MICO</name>
<dbReference type="Proteomes" id="UP000616114">
    <property type="component" value="Unassembled WGS sequence"/>
</dbReference>
<dbReference type="SMART" id="SM00895">
    <property type="entry name" value="FCD"/>
    <property type="match status" value="1"/>
</dbReference>
<dbReference type="Pfam" id="PF07729">
    <property type="entry name" value="FCD"/>
    <property type="match status" value="1"/>
</dbReference>
<keyword evidence="6" id="KW-1185">Reference proteome</keyword>
<dbReference type="SUPFAM" id="SSF46785">
    <property type="entry name" value="Winged helix' DNA-binding domain"/>
    <property type="match status" value="1"/>
</dbReference>
<reference evidence="5" key="2">
    <citation type="submission" date="2020-09" db="EMBL/GenBank/DDBJ databases">
        <authorList>
            <person name="Sun Q."/>
            <person name="Zhou Y."/>
        </authorList>
    </citation>
    <scope>NUCLEOTIDE SEQUENCE</scope>
    <source>
        <strain evidence="5">CGMCC 1.12785</strain>
    </source>
</reference>
<evidence type="ECO:0000256" key="2">
    <source>
        <dbReference type="ARBA" id="ARBA00023125"/>
    </source>
</evidence>
<reference evidence="5" key="1">
    <citation type="journal article" date="2014" name="Int. J. Syst. Evol. Microbiol.">
        <title>Complete genome sequence of Corynebacterium casei LMG S-19264T (=DSM 44701T), isolated from a smear-ripened cheese.</title>
        <authorList>
            <consortium name="US DOE Joint Genome Institute (JGI-PGF)"/>
            <person name="Walter F."/>
            <person name="Albersmeier A."/>
            <person name="Kalinowski J."/>
            <person name="Ruckert C."/>
        </authorList>
    </citation>
    <scope>NUCLEOTIDE SEQUENCE</scope>
    <source>
        <strain evidence="5">CGMCC 1.12785</strain>
    </source>
</reference>
<dbReference type="EMBL" id="BMFY01000001">
    <property type="protein sequence ID" value="GGA02864.1"/>
    <property type="molecule type" value="Genomic_DNA"/>
</dbReference>
<evidence type="ECO:0000313" key="6">
    <source>
        <dbReference type="Proteomes" id="UP000616114"/>
    </source>
</evidence>
<dbReference type="PANTHER" id="PTHR43537">
    <property type="entry name" value="TRANSCRIPTIONAL REGULATOR, GNTR FAMILY"/>
    <property type="match status" value="1"/>
</dbReference>
<dbReference type="RefSeq" id="WP_188549040.1">
    <property type="nucleotide sequence ID" value="NZ_BMFY01000001.1"/>
</dbReference>
<dbReference type="InterPro" id="IPR011711">
    <property type="entry name" value="GntR_C"/>
</dbReference>
<dbReference type="InterPro" id="IPR008920">
    <property type="entry name" value="TF_FadR/GntR_C"/>
</dbReference>
<dbReference type="Gene3D" id="1.10.10.10">
    <property type="entry name" value="Winged helix-like DNA-binding domain superfamily/Winged helix DNA-binding domain"/>
    <property type="match status" value="1"/>
</dbReference>
<evidence type="ECO:0000256" key="3">
    <source>
        <dbReference type="ARBA" id="ARBA00023163"/>
    </source>
</evidence>
<feature type="domain" description="HTH gntR-type" evidence="4">
    <location>
        <begin position="14"/>
        <end position="82"/>
    </location>
</feature>
<accession>A0A8J2TV45</accession>
<evidence type="ECO:0000256" key="1">
    <source>
        <dbReference type="ARBA" id="ARBA00023015"/>
    </source>
</evidence>